<name>A0ABR4AX21_9LECA</name>
<proteinExistence type="predicted"/>
<protein>
    <submittedName>
        <fullName evidence="1">Uncharacterized protein</fullName>
    </submittedName>
</protein>
<organism evidence="1 2">
    <name type="scientific">Lepraria finkii</name>
    <dbReference type="NCBI Taxonomy" id="1340010"/>
    <lineage>
        <taxon>Eukaryota</taxon>
        <taxon>Fungi</taxon>
        <taxon>Dikarya</taxon>
        <taxon>Ascomycota</taxon>
        <taxon>Pezizomycotina</taxon>
        <taxon>Lecanoromycetes</taxon>
        <taxon>OSLEUM clade</taxon>
        <taxon>Lecanoromycetidae</taxon>
        <taxon>Lecanorales</taxon>
        <taxon>Lecanorineae</taxon>
        <taxon>Stereocaulaceae</taxon>
        <taxon>Lepraria</taxon>
    </lineage>
</organism>
<reference evidence="1 2" key="1">
    <citation type="submission" date="2024-09" db="EMBL/GenBank/DDBJ databases">
        <title>Rethinking Asexuality: The Enigmatic Case of Functional Sexual Genes in Lepraria (Stereocaulaceae).</title>
        <authorList>
            <person name="Doellman M."/>
            <person name="Sun Y."/>
            <person name="Barcenas-Pena A."/>
            <person name="Lumbsch H.T."/>
            <person name="Grewe F."/>
        </authorList>
    </citation>
    <scope>NUCLEOTIDE SEQUENCE [LARGE SCALE GENOMIC DNA]</scope>
    <source>
        <strain evidence="1 2">Grewe 0041</strain>
    </source>
</reference>
<dbReference type="Proteomes" id="UP001590951">
    <property type="component" value="Unassembled WGS sequence"/>
</dbReference>
<dbReference type="EMBL" id="JBHFEH010000060">
    <property type="protein sequence ID" value="KAL2049668.1"/>
    <property type="molecule type" value="Genomic_DNA"/>
</dbReference>
<comment type="caution">
    <text evidence="1">The sequence shown here is derived from an EMBL/GenBank/DDBJ whole genome shotgun (WGS) entry which is preliminary data.</text>
</comment>
<evidence type="ECO:0000313" key="1">
    <source>
        <dbReference type="EMBL" id="KAL2049668.1"/>
    </source>
</evidence>
<evidence type="ECO:0000313" key="2">
    <source>
        <dbReference type="Proteomes" id="UP001590951"/>
    </source>
</evidence>
<sequence length="251" mass="28600">MTSSPPSCQTILASPPANQTMNTTCRANQVLINKSPSNITTCYFPPANQIMNATRPTDWTTVNTSSSNITTCHSSLANRTLVATCATDEAMYISSDYNITTCYSSPDQRTMNETCPANRTAIISLPYNLPKNQTHPATWKCIDPQEEATELAWQQFAEICGACLGVAFVLVLGVMMGRLVPHYVKTWYGWVVRDDIKENAAEPEKPQVLRQFWFWEWGLTRADYEWYCWDHHGHGKRREEEMRNRSYLLKL</sequence>
<gene>
    <name evidence="1" type="ORF">ABVK25_010128</name>
</gene>
<accession>A0ABR4AX21</accession>
<keyword evidence="2" id="KW-1185">Reference proteome</keyword>